<dbReference type="Pfam" id="PF13383">
    <property type="entry name" value="Methyltransf_22"/>
    <property type="match status" value="1"/>
</dbReference>
<dbReference type="Proteomes" id="UP000324222">
    <property type="component" value="Unassembled WGS sequence"/>
</dbReference>
<dbReference type="PANTHER" id="PTHR32026">
    <property type="entry name" value="METHYLTRANSFERASE-LIKE PROTEIN 24"/>
    <property type="match status" value="1"/>
</dbReference>
<reference evidence="2 3" key="1">
    <citation type="submission" date="2019-05" db="EMBL/GenBank/DDBJ databases">
        <title>Another draft genome of Portunus trituberculatus and its Hox gene families provides insights of decapod evolution.</title>
        <authorList>
            <person name="Jeong J.-H."/>
            <person name="Song I."/>
            <person name="Kim S."/>
            <person name="Choi T."/>
            <person name="Kim D."/>
            <person name="Ryu S."/>
            <person name="Kim W."/>
        </authorList>
    </citation>
    <scope>NUCLEOTIDE SEQUENCE [LARGE SCALE GENOMIC DNA]</scope>
    <source>
        <tissue evidence="2">Muscle</tissue>
    </source>
</reference>
<dbReference type="EMBL" id="VSRR010030576">
    <property type="protein sequence ID" value="MPC70118.1"/>
    <property type="molecule type" value="Genomic_DNA"/>
</dbReference>
<evidence type="ECO:0000313" key="3">
    <source>
        <dbReference type="Proteomes" id="UP000324222"/>
    </source>
</evidence>
<organism evidence="2 3">
    <name type="scientific">Portunus trituberculatus</name>
    <name type="common">Swimming crab</name>
    <name type="synonym">Neptunus trituberculatus</name>
    <dbReference type="NCBI Taxonomy" id="210409"/>
    <lineage>
        <taxon>Eukaryota</taxon>
        <taxon>Metazoa</taxon>
        <taxon>Ecdysozoa</taxon>
        <taxon>Arthropoda</taxon>
        <taxon>Crustacea</taxon>
        <taxon>Multicrustacea</taxon>
        <taxon>Malacostraca</taxon>
        <taxon>Eumalacostraca</taxon>
        <taxon>Eucarida</taxon>
        <taxon>Decapoda</taxon>
        <taxon>Pleocyemata</taxon>
        <taxon>Brachyura</taxon>
        <taxon>Eubrachyura</taxon>
        <taxon>Portunoidea</taxon>
        <taxon>Portunidae</taxon>
        <taxon>Portuninae</taxon>
        <taxon>Portunus</taxon>
    </lineage>
</organism>
<evidence type="ECO:0000259" key="1">
    <source>
        <dbReference type="Pfam" id="PF13383"/>
    </source>
</evidence>
<accession>A0A5B7HN04</accession>
<keyword evidence="3" id="KW-1185">Reference proteome</keyword>
<dbReference type="InterPro" id="IPR026913">
    <property type="entry name" value="METTL24"/>
</dbReference>
<dbReference type="AlphaFoldDB" id="A0A5B7HN04"/>
<sequence>MKNFNCSVLAFDMTMMNWTNIQLGTGLHFLDLGLADTNSDFNLLFPYLHPAVVQDTINMTAADGPGVEWEVREAHFRTLDTIREVLDHTRRPIDVLKLDIENWEWKVMGGLLSSPSRAKVLDDVKQIALEIHLDGLKNASAAERVTEARHVEEVLKALHNQGFKLAQTELNTAQQEYGEVRGHVFPLYRESLFLRRP</sequence>
<comment type="caution">
    <text evidence="2">The sequence shown here is derived from an EMBL/GenBank/DDBJ whole genome shotgun (WGS) entry which is preliminary data.</text>
</comment>
<gene>
    <name evidence="2" type="ORF">E2C01_064356</name>
</gene>
<dbReference type="OrthoDB" id="10006218at2759"/>
<dbReference type="InterPro" id="IPR025714">
    <property type="entry name" value="Methyltranfer_dom"/>
</dbReference>
<protein>
    <recommendedName>
        <fullName evidence="1">Methyltransferase domain-containing protein</fullName>
    </recommendedName>
</protein>
<name>A0A5B7HN04_PORTR</name>
<proteinExistence type="predicted"/>
<dbReference type="PANTHER" id="PTHR32026:SF10">
    <property type="entry name" value="METHYLTRANSFERASE-LIKE PROTEIN 24-RELATED"/>
    <property type="match status" value="1"/>
</dbReference>
<evidence type="ECO:0000313" key="2">
    <source>
        <dbReference type="EMBL" id="MPC70118.1"/>
    </source>
</evidence>
<feature type="domain" description="Methyltransferase" evidence="1">
    <location>
        <begin position="75"/>
        <end position="179"/>
    </location>
</feature>